<accession>A0ABQ1W0K4</accession>
<evidence type="ECO:0000313" key="3">
    <source>
        <dbReference type="Proteomes" id="UP000608420"/>
    </source>
</evidence>
<proteinExistence type="predicted"/>
<dbReference type="Proteomes" id="UP000608420">
    <property type="component" value="Unassembled WGS sequence"/>
</dbReference>
<sequence length="49" mass="5195">MKKDDAIIYGCVIIGAGLGFIVDKALPGVIIGLGLGYLLKYAAIKDREE</sequence>
<feature type="transmembrane region" description="Helical" evidence="1">
    <location>
        <begin position="6"/>
        <end position="39"/>
    </location>
</feature>
<keyword evidence="1" id="KW-0812">Transmembrane</keyword>
<organism evidence="2 3">
    <name type="scientific">Paenibacillus aceti</name>
    <dbReference type="NCBI Taxonomy" id="1820010"/>
    <lineage>
        <taxon>Bacteria</taxon>
        <taxon>Bacillati</taxon>
        <taxon>Bacillota</taxon>
        <taxon>Bacilli</taxon>
        <taxon>Bacillales</taxon>
        <taxon>Paenibacillaceae</taxon>
        <taxon>Paenibacillus</taxon>
    </lineage>
</organism>
<evidence type="ECO:0000256" key="1">
    <source>
        <dbReference type="SAM" id="Phobius"/>
    </source>
</evidence>
<reference evidence="3" key="1">
    <citation type="journal article" date="2019" name="Int. J. Syst. Evol. Microbiol.">
        <title>The Global Catalogue of Microorganisms (GCM) 10K type strain sequencing project: providing services to taxonomists for standard genome sequencing and annotation.</title>
        <authorList>
            <consortium name="The Broad Institute Genomics Platform"/>
            <consortium name="The Broad Institute Genome Sequencing Center for Infectious Disease"/>
            <person name="Wu L."/>
            <person name="Ma J."/>
        </authorList>
    </citation>
    <scope>NUCLEOTIDE SEQUENCE [LARGE SCALE GENOMIC DNA]</scope>
    <source>
        <strain evidence="3">CGMCC 1.15420</strain>
    </source>
</reference>
<name>A0ABQ1W0K4_9BACL</name>
<keyword evidence="1" id="KW-0472">Membrane</keyword>
<gene>
    <name evidence="2" type="ORF">GCM10010913_33400</name>
</gene>
<dbReference type="EMBL" id="BMIW01000026">
    <property type="protein sequence ID" value="GGG08908.1"/>
    <property type="molecule type" value="Genomic_DNA"/>
</dbReference>
<dbReference type="RefSeq" id="WP_162944341.1">
    <property type="nucleotide sequence ID" value="NZ_BMIW01000026.1"/>
</dbReference>
<keyword evidence="1" id="KW-1133">Transmembrane helix</keyword>
<evidence type="ECO:0000313" key="2">
    <source>
        <dbReference type="EMBL" id="GGG08908.1"/>
    </source>
</evidence>
<evidence type="ECO:0008006" key="4">
    <source>
        <dbReference type="Google" id="ProtNLM"/>
    </source>
</evidence>
<comment type="caution">
    <text evidence="2">The sequence shown here is derived from an EMBL/GenBank/DDBJ whole genome shotgun (WGS) entry which is preliminary data.</text>
</comment>
<keyword evidence="3" id="KW-1185">Reference proteome</keyword>
<protein>
    <recommendedName>
        <fullName evidence="4">Molecular chaperone DnaJ</fullName>
    </recommendedName>
</protein>